<keyword evidence="1" id="KW-0472">Membrane</keyword>
<organism evidence="2">
    <name type="scientific">Paraconexibacter sp. AEG42_29</name>
    <dbReference type="NCBI Taxonomy" id="2997339"/>
    <lineage>
        <taxon>Bacteria</taxon>
        <taxon>Bacillati</taxon>
        <taxon>Actinomycetota</taxon>
        <taxon>Thermoleophilia</taxon>
        <taxon>Solirubrobacterales</taxon>
        <taxon>Paraconexibacteraceae</taxon>
        <taxon>Paraconexibacter</taxon>
    </lineage>
</organism>
<name>A0AAU7ARM0_9ACTN</name>
<dbReference type="EMBL" id="CP114014">
    <property type="protein sequence ID" value="XAY04280.1"/>
    <property type="molecule type" value="Genomic_DNA"/>
</dbReference>
<proteinExistence type="predicted"/>
<protein>
    <submittedName>
        <fullName evidence="2">Uncharacterized protein</fullName>
    </submittedName>
</protein>
<feature type="transmembrane region" description="Helical" evidence="1">
    <location>
        <begin position="6"/>
        <end position="39"/>
    </location>
</feature>
<dbReference type="KEGG" id="parq:DSM112329_01113"/>
<evidence type="ECO:0000256" key="1">
    <source>
        <dbReference type="SAM" id="Phobius"/>
    </source>
</evidence>
<gene>
    <name evidence="2" type="ORF">DSM112329_01113</name>
</gene>
<keyword evidence="1" id="KW-1133">Transmembrane helix</keyword>
<reference evidence="2" key="1">
    <citation type="submission" date="2022-12" db="EMBL/GenBank/DDBJ databases">
        <title>Paraconexibacter alkalitolerans sp. nov. and Baekduia alba sp. nov., isolated from soil and emended description of the genera Paraconexibacter (Chun et al., 2020) and Baekduia (An et al., 2020).</title>
        <authorList>
            <person name="Vieira S."/>
            <person name="Huber K.J."/>
            <person name="Geppert A."/>
            <person name="Wolf J."/>
            <person name="Neumann-Schaal M."/>
            <person name="Muesken M."/>
            <person name="Overmann J."/>
        </authorList>
    </citation>
    <scope>NUCLEOTIDE SEQUENCE</scope>
    <source>
        <strain evidence="2">AEG42_29</strain>
    </source>
</reference>
<keyword evidence="1" id="KW-0812">Transmembrane</keyword>
<evidence type="ECO:0000313" key="2">
    <source>
        <dbReference type="EMBL" id="XAY04280.1"/>
    </source>
</evidence>
<dbReference type="AlphaFoldDB" id="A0AAU7ARM0"/>
<accession>A0AAU7ARM0</accession>
<sequence length="45" mass="4353">MATGGLIGLVAVAILIIALGASVVSLLPMAVAAVLLVAVYTGRFG</sequence>